<dbReference type="Proteomes" id="UP000255082">
    <property type="component" value="Unassembled WGS sequence"/>
</dbReference>
<comment type="similarity">
    <text evidence="2 11">Belongs to the enolase family.</text>
</comment>
<dbReference type="SUPFAM" id="SSF51604">
    <property type="entry name" value="Enolase C-terminal domain-like"/>
    <property type="match status" value="1"/>
</dbReference>
<feature type="binding site" evidence="13">
    <location>
        <position position="284"/>
    </location>
    <ligand>
        <name>substrate</name>
    </ligand>
</feature>
<evidence type="ECO:0000256" key="7">
    <source>
        <dbReference type="ARBA" id="ARBA00022723"/>
    </source>
</evidence>
<dbReference type="GO" id="GO:0000287">
    <property type="term" value="F:magnesium ion binding"/>
    <property type="evidence" value="ECO:0007669"/>
    <property type="project" value="UniProtKB-UniRule"/>
</dbReference>
<dbReference type="GO" id="GO:0005576">
    <property type="term" value="C:extracellular region"/>
    <property type="evidence" value="ECO:0007669"/>
    <property type="project" value="UniProtKB-SubCell"/>
</dbReference>
<evidence type="ECO:0000256" key="4">
    <source>
        <dbReference type="ARBA" id="ARBA00017068"/>
    </source>
</evidence>
<keyword evidence="9 11" id="KW-0324">Glycolysis</keyword>
<dbReference type="FunFam" id="3.30.390.10:FF:000001">
    <property type="entry name" value="Enolase"/>
    <property type="match status" value="1"/>
</dbReference>
<keyword evidence="8 11" id="KW-0460">Magnesium</keyword>
<dbReference type="UniPathway" id="UPA00109">
    <property type="reaction ID" value="UER00187"/>
</dbReference>
<evidence type="ECO:0000256" key="8">
    <source>
        <dbReference type="ARBA" id="ARBA00022842"/>
    </source>
</evidence>
<dbReference type="Pfam" id="PF03952">
    <property type="entry name" value="Enolase_N"/>
    <property type="match status" value="1"/>
</dbReference>
<feature type="binding site" evidence="13">
    <location>
        <begin position="363"/>
        <end position="366"/>
    </location>
    <ligand>
        <name>substrate</name>
    </ligand>
</feature>
<dbReference type="PANTHER" id="PTHR11902">
    <property type="entry name" value="ENOLASE"/>
    <property type="match status" value="1"/>
</dbReference>
<comment type="subcellular location">
    <subcellularLocation>
        <location evidence="11">Cytoplasm</location>
    </subcellularLocation>
    <subcellularLocation>
        <location evidence="11">Secreted</location>
    </subcellularLocation>
    <subcellularLocation>
        <location evidence="11">Cell surface</location>
    </subcellularLocation>
    <text evidence="11">Fractions of enolase are present in both the cytoplasm and on the cell surface.</text>
</comment>
<dbReference type="InterPro" id="IPR000941">
    <property type="entry name" value="Enolase"/>
</dbReference>
<evidence type="ECO:0000259" key="15">
    <source>
        <dbReference type="SMART" id="SM01192"/>
    </source>
</evidence>
<feature type="binding site" evidence="11">
    <location>
        <position position="365"/>
    </location>
    <ligand>
        <name>(2R)-2-phosphoglycerate</name>
        <dbReference type="ChEBI" id="CHEBI:58289"/>
    </ligand>
</feature>
<evidence type="ECO:0000256" key="9">
    <source>
        <dbReference type="ARBA" id="ARBA00023152"/>
    </source>
</evidence>
<dbReference type="SUPFAM" id="SSF54826">
    <property type="entry name" value="Enolase N-terminal domain-like"/>
    <property type="match status" value="1"/>
</dbReference>
<dbReference type="GO" id="GO:0000015">
    <property type="term" value="C:phosphopyruvate hydratase complex"/>
    <property type="evidence" value="ECO:0007669"/>
    <property type="project" value="InterPro"/>
</dbReference>
<protein>
    <recommendedName>
        <fullName evidence="4 11">Enolase</fullName>
        <ecNumber evidence="3 11">4.2.1.11</ecNumber>
    </recommendedName>
    <alternativeName>
        <fullName evidence="11">2-phospho-D-glycerate hydro-lyase</fullName>
    </alternativeName>
    <alternativeName>
        <fullName evidence="11">2-phosphoglycerate dehydratase</fullName>
    </alternativeName>
</protein>
<evidence type="ECO:0000256" key="1">
    <source>
        <dbReference type="ARBA" id="ARBA00005031"/>
    </source>
</evidence>
<evidence type="ECO:0000256" key="11">
    <source>
        <dbReference type="HAMAP-Rule" id="MF_00318"/>
    </source>
</evidence>
<comment type="catalytic activity">
    <reaction evidence="11">
        <text>(2R)-2-phosphoglycerate = phosphoenolpyruvate + H2O</text>
        <dbReference type="Rhea" id="RHEA:10164"/>
        <dbReference type="ChEBI" id="CHEBI:15377"/>
        <dbReference type="ChEBI" id="CHEBI:58289"/>
        <dbReference type="ChEBI" id="CHEBI:58702"/>
        <dbReference type="EC" id="4.2.1.11"/>
    </reaction>
</comment>
<dbReference type="SFLD" id="SFLDG00178">
    <property type="entry name" value="enolase"/>
    <property type="match status" value="1"/>
</dbReference>
<dbReference type="AlphaFoldDB" id="A0A378X410"/>
<dbReference type="PROSITE" id="PS00164">
    <property type="entry name" value="ENOLASE"/>
    <property type="match status" value="1"/>
</dbReference>
<comment type="cofactor">
    <cofactor evidence="14">
        <name>Mg(2+)</name>
        <dbReference type="ChEBI" id="CHEBI:18420"/>
    </cofactor>
    <text evidence="14">Mg(2+) is required for catalysis and for stabilizing the dimer.</text>
</comment>
<feature type="binding site" evidence="11 14">
    <location>
        <position position="242"/>
    </location>
    <ligand>
        <name>Mg(2+)</name>
        <dbReference type="ChEBI" id="CHEBI:18420"/>
    </ligand>
</feature>
<evidence type="ECO:0000256" key="14">
    <source>
        <dbReference type="PIRSR" id="PIRSR001400-3"/>
    </source>
</evidence>
<evidence type="ECO:0000256" key="10">
    <source>
        <dbReference type="ARBA" id="ARBA00023239"/>
    </source>
</evidence>
<dbReference type="NCBIfam" id="TIGR01060">
    <property type="entry name" value="eno"/>
    <property type="match status" value="1"/>
</dbReference>
<feature type="binding site" evidence="11">
    <location>
        <position position="336"/>
    </location>
    <ligand>
        <name>(2R)-2-phosphoglycerate</name>
        <dbReference type="ChEBI" id="CHEBI:58289"/>
    </ligand>
</feature>
<dbReference type="SMART" id="SM01192">
    <property type="entry name" value="Enolase_C"/>
    <property type="match status" value="1"/>
</dbReference>
<dbReference type="GO" id="GO:0004634">
    <property type="term" value="F:phosphopyruvate hydratase activity"/>
    <property type="evidence" value="ECO:0007669"/>
    <property type="project" value="UniProtKB-UniRule"/>
</dbReference>
<dbReference type="InterPro" id="IPR020810">
    <property type="entry name" value="Enolase_C"/>
</dbReference>
<evidence type="ECO:0000256" key="5">
    <source>
        <dbReference type="ARBA" id="ARBA00022490"/>
    </source>
</evidence>
<dbReference type="Gene3D" id="3.20.20.120">
    <property type="entry name" value="Enolase-like C-terminal domain"/>
    <property type="match status" value="1"/>
</dbReference>
<dbReference type="InterPro" id="IPR029017">
    <property type="entry name" value="Enolase-like_N"/>
</dbReference>
<evidence type="ECO:0000256" key="13">
    <source>
        <dbReference type="PIRSR" id="PIRSR001400-2"/>
    </source>
</evidence>
<dbReference type="InterPro" id="IPR036849">
    <property type="entry name" value="Enolase-like_C_sf"/>
</dbReference>
<feature type="binding site" evidence="13">
    <location>
        <position position="311"/>
    </location>
    <ligand>
        <name>substrate</name>
    </ligand>
</feature>
<dbReference type="FunFam" id="3.20.20.120:FF:000001">
    <property type="entry name" value="Enolase"/>
    <property type="match status" value="1"/>
</dbReference>
<feature type="binding site" evidence="11 14">
    <location>
        <position position="284"/>
    </location>
    <ligand>
        <name>Mg(2+)</name>
        <dbReference type="ChEBI" id="CHEBI:18420"/>
    </ligand>
</feature>
<dbReference type="SFLD" id="SFLDS00001">
    <property type="entry name" value="Enolase"/>
    <property type="match status" value="1"/>
</dbReference>
<dbReference type="GO" id="GO:0006096">
    <property type="term" value="P:glycolytic process"/>
    <property type="evidence" value="ECO:0007669"/>
    <property type="project" value="UniProtKB-UniRule"/>
</dbReference>
<proteinExistence type="inferred from homology"/>
<comment type="cofactor">
    <cofactor evidence="11">
        <name>Mg(2+)</name>
        <dbReference type="ChEBI" id="CHEBI:18420"/>
    </cofactor>
    <text evidence="11">Binds a second Mg(2+) ion via substrate during catalysis.</text>
</comment>
<dbReference type="SMART" id="SM01193">
    <property type="entry name" value="Enolase_N"/>
    <property type="match status" value="1"/>
</dbReference>
<dbReference type="EMBL" id="UGRU01000001">
    <property type="protein sequence ID" value="SUA47892.1"/>
    <property type="molecule type" value="Genomic_DNA"/>
</dbReference>
<feature type="active site" description="Proton donor" evidence="11 12">
    <location>
        <position position="204"/>
    </location>
</feature>
<dbReference type="CDD" id="cd03313">
    <property type="entry name" value="enolase"/>
    <property type="match status" value="1"/>
</dbReference>
<comment type="pathway">
    <text evidence="1 11">Carbohydrate degradation; glycolysis; pyruvate from D-glyceraldehyde 3-phosphate: step 4/5.</text>
</comment>
<keyword evidence="10 11" id="KW-0456">Lyase</keyword>
<evidence type="ECO:0000313" key="18">
    <source>
        <dbReference type="Proteomes" id="UP000255082"/>
    </source>
</evidence>
<gene>
    <name evidence="11 17" type="primary">eno</name>
    <name evidence="17" type="ORF">NCTC13184_06435</name>
</gene>
<dbReference type="SFLD" id="SFLDF00002">
    <property type="entry name" value="enolase"/>
    <property type="match status" value="1"/>
</dbReference>
<comment type="function">
    <text evidence="11">Catalyzes the reversible conversion of 2-phosphoglycerate (2-PG) into phosphoenolpyruvate (PEP). It is essential for the degradation of carbohydrates via glycolysis.</text>
</comment>
<feature type="binding site" evidence="13">
    <location>
        <position position="154"/>
    </location>
    <ligand>
        <name>substrate</name>
    </ligand>
</feature>
<keyword evidence="5 11" id="KW-0963">Cytoplasm</keyword>
<evidence type="ECO:0000259" key="16">
    <source>
        <dbReference type="SMART" id="SM01193"/>
    </source>
</evidence>
<sequence length="472" mass="49643">MAIIEQVGAREILDSRGNPTVEVEIALDDGTLTRAAVPSGASTGEHEAVELRDGGDRYGGKGVRKAVEGVLDEIAPAVIGLDAVEQRTVDQVLLDLDGTPDKSRLGANALLGVSLAVARAAAESSGLELFRYLGGPNAHVLPVPMMNILNGGAHADTSVDVQEFMIAPIGAPTFREALRWGAEVYHALKAELKSKGLSTGLGDEGGFAPDLAGGTREALDLIASAIGKAGYNLGSDVALALDVAATEFYTAGTGYKFEGTERTAEQMAEFYNDLLGAYPLVSIEDPLSEDDWDGWVALTDLIGDKIQLVGDDLFVTNPERLEDGIAKGAANALLVKVNQIGTLTETLDAVELAHRNGYKTMMSHRSGETEDTTIADLAVAVGSGQIKTGAPARSERVAKYNQLLRIEDALGDSARYAGDVAFPRFVFGGSSLVNGCGVRGRSIPRPVTARNRCAVRSNRSAAMEAGDFEVWG</sequence>
<feature type="binding site" evidence="11">
    <location>
        <position position="162"/>
    </location>
    <ligand>
        <name>(2R)-2-phosphoglycerate</name>
        <dbReference type="ChEBI" id="CHEBI:58289"/>
    </ligand>
</feature>
<reference evidence="17 18" key="1">
    <citation type="submission" date="2018-06" db="EMBL/GenBank/DDBJ databases">
        <authorList>
            <consortium name="Pathogen Informatics"/>
            <person name="Doyle S."/>
        </authorList>
    </citation>
    <scope>NUCLEOTIDE SEQUENCE [LARGE SCALE GENOMIC DNA]</scope>
    <source>
        <strain evidence="17 18">NCTC13184</strain>
    </source>
</reference>
<evidence type="ECO:0000313" key="17">
    <source>
        <dbReference type="EMBL" id="SUA47892.1"/>
    </source>
</evidence>
<keyword evidence="6 11" id="KW-0964">Secreted</keyword>
<name>A0A378X410_9NOCA</name>
<feature type="binding site" evidence="13">
    <location>
        <position position="163"/>
    </location>
    <ligand>
        <name>substrate</name>
    </ligand>
</feature>
<dbReference type="Gene3D" id="3.30.390.10">
    <property type="entry name" value="Enolase-like, N-terminal domain"/>
    <property type="match status" value="1"/>
</dbReference>
<dbReference type="PANTHER" id="PTHR11902:SF1">
    <property type="entry name" value="ENOLASE"/>
    <property type="match status" value="1"/>
</dbReference>
<feature type="binding site" evidence="11 14">
    <location>
        <position position="311"/>
    </location>
    <ligand>
        <name>Mg(2+)</name>
        <dbReference type="ChEBI" id="CHEBI:18420"/>
    </ligand>
</feature>
<feature type="binding site" evidence="11">
    <location>
        <position position="366"/>
    </location>
    <ligand>
        <name>(2R)-2-phosphoglycerate</name>
        <dbReference type="ChEBI" id="CHEBI:58289"/>
    </ligand>
</feature>
<feature type="active site" description="Proton acceptor" evidence="11 12">
    <location>
        <position position="336"/>
    </location>
</feature>
<feature type="binding site" evidence="13">
    <location>
        <position position="387"/>
    </location>
    <ligand>
        <name>substrate</name>
    </ligand>
</feature>
<accession>A0A378X410</accession>
<feature type="binding site" evidence="11">
    <location>
        <position position="387"/>
    </location>
    <ligand>
        <name>(2R)-2-phosphoglycerate</name>
        <dbReference type="ChEBI" id="CHEBI:58289"/>
    </ligand>
</feature>
<feature type="domain" description="Enolase C-terminal TIM barrel" evidence="15">
    <location>
        <begin position="138"/>
        <end position="424"/>
    </location>
</feature>
<evidence type="ECO:0000256" key="3">
    <source>
        <dbReference type="ARBA" id="ARBA00012058"/>
    </source>
</evidence>
<dbReference type="InterPro" id="IPR020809">
    <property type="entry name" value="Enolase_CS"/>
</dbReference>
<evidence type="ECO:0000256" key="2">
    <source>
        <dbReference type="ARBA" id="ARBA00009604"/>
    </source>
</evidence>
<organism evidence="17 18">
    <name type="scientific">Nocardia africana</name>
    <dbReference type="NCBI Taxonomy" id="134964"/>
    <lineage>
        <taxon>Bacteria</taxon>
        <taxon>Bacillati</taxon>
        <taxon>Actinomycetota</taxon>
        <taxon>Actinomycetes</taxon>
        <taxon>Mycobacteriales</taxon>
        <taxon>Nocardiaceae</taxon>
        <taxon>Nocardia</taxon>
    </lineage>
</organism>
<dbReference type="HAMAP" id="MF_00318">
    <property type="entry name" value="Enolase"/>
    <property type="match status" value="1"/>
</dbReference>
<keyword evidence="7 11" id="KW-0479">Metal-binding</keyword>
<dbReference type="PRINTS" id="PR00148">
    <property type="entry name" value="ENOLASE"/>
</dbReference>
<dbReference type="EC" id="4.2.1.11" evidence="3 11"/>
<dbReference type="Pfam" id="PF00113">
    <property type="entry name" value="Enolase_C"/>
    <property type="match status" value="1"/>
</dbReference>
<dbReference type="InterPro" id="IPR020811">
    <property type="entry name" value="Enolase_N"/>
</dbReference>
<feature type="domain" description="Enolase N-terminal" evidence="16">
    <location>
        <begin position="4"/>
        <end position="133"/>
    </location>
</feature>
<evidence type="ECO:0000256" key="12">
    <source>
        <dbReference type="PIRSR" id="PIRSR001400-1"/>
    </source>
</evidence>
<evidence type="ECO:0000256" key="6">
    <source>
        <dbReference type="ARBA" id="ARBA00022525"/>
    </source>
</evidence>
<dbReference type="PIRSF" id="PIRSF001400">
    <property type="entry name" value="Enolase"/>
    <property type="match status" value="1"/>
</dbReference>
<dbReference type="GO" id="GO:0009986">
    <property type="term" value="C:cell surface"/>
    <property type="evidence" value="ECO:0007669"/>
    <property type="project" value="UniProtKB-SubCell"/>
</dbReference>